<dbReference type="EMBL" id="FO082276">
    <property type="protein sequence ID" value="CCO15464.1"/>
    <property type="molecule type" value="Genomic_DNA"/>
</dbReference>
<feature type="transmembrane region" description="Helical" evidence="6">
    <location>
        <begin position="275"/>
        <end position="299"/>
    </location>
</feature>
<dbReference type="GO" id="GO:0016020">
    <property type="term" value="C:membrane"/>
    <property type="evidence" value="ECO:0007669"/>
    <property type="project" value="UniProtKB-SubCell"/>
</dbReference>
<dbReference type="PANTHER" id="PTHR42893:SF46">
    <property type="entry name" value="PROTEIN DETOXIFICATION 44, CHLOROPLASTIC"/>
    <property type="match status" value="1"/>
</dbReference>
<protein>
    <recommendedName>
        <fullName evidence="6">Protein DETOXIFICATION</fullName>
    </recommendedName>
    <alternativeName>
        <fullName evidence="6">Multidrug and toxic compound extrusion protein</fullName>
    </alternativeName>
</protein>
<feature type="transmembrane region" description="Helical" evidence="6">
    <location>
        <begin position="336"/>
        <end position="358"/>
    </location>
</feature>
<dbReference type="InterPro" id="IPR002528">
    <property type="entry name" value="MATE_fam"/>
</dbReference>
<keyword evidence="9" id="KW-1185">Reference proteome</keyword>
<dbReference type="AlphaFoldDB" id="K8EC44"/>
<feature type="compositionally biased region" description="Low complexity" evidence="7">
    <location>
        <begin position="1"/>
        <end position="18"/>
    </location>
</feature>
<dbReference type="Proteomes" id="UP000198341">
    <property type="component" value="Chromosome 3"/>
</dbReference>
<feature type="transmembrane region" description="Helical" evidence="6">
    <location>
        <begin position="202"/>
        <end position="222"/>
    </location>
</feature>
<dbReference type="Pfam" id="PF01554">
    <property type="entry name" value="MatE"/>
    <property type="match status" value="1"/>
</dbReference>
<accession>K8EC44</accession>
<comment type="subcellular location">
    <subcellularLocation>
        <location evidence="1">Membrane</location>
        <topology evidence="1">Multi-pass membrane protein</topology>
    </subcellularLocation>
</comment>
<dbReference type="GO" id="GO:0042910">
    <property type="term" value="F:xenobiotic transmembrane transporter activity"/>
    <property type="evidence" value="ECO:0007669"/>
    <property type="project" value="InterPro"/>
</dbReference>
<evidence type="ECO:0000313" key="9">
    <source>
        <dbReference type="Proteomes" id="UP000198341"/>
    </source>
</evidence>
<dbReference type="eggNOG" id="KOG1347">
    <property type="taxonomic scope" value="Eukaryota"/>
</dbReference>
<feature type="transmembrane region" description="Helical" evidence="6">
    <location>
        <begin position="468"/>
        <end position="493"/>
    </location>
</feature>
<dbReference type="InterPro" id="IPR044644">
    <property type="entry name" value="DinF-like"/>
</dbReference>
<evidence type="ECO:0000256" key="3">
    <source>
        <dbReference type="ARBA" id="ARBA00022692"/>
    </source>
</evidence>
<evidence type="ECO:0000256" key="2">
    <source>
        <dbReference type="ARBA" id="ARBA00010199"/>
    </source>
</evidence>
<evidence type="ECO:0000256" key="1">
    <source>
        <dbReference type="ARBA" id="ARBA00004141"/>
    </source>
</evidence>
<dbReference type="RefSeq" id="XP_007514027.1">
    <property type="nucleotide sequence ID" value="XM_007513965.1"/>
</dbReference>
<evidence type="ECO:0000256" key="5">
    <source>
        <dbReference type="ARBA" id="ARBA00023136"/>
    </source>
</evidence>
<evidence type="ECO:0000313" key="8">
    <source>
        <dbReference type="EMBL" id="CCO15464.1"/>
    </source>
</evidence>
<name>K8EC44_9CHLO</name>
<dbReference type="NCBIfam" id="TIGR00797">
    <property type="entry name" value="matE"/>
    <property type="match status" value="1"/>
</dbReference>
<dbReference type="GO" id="GO:0015297">
    <property type="term" value="F:antiporter activity"/>
    <property type="evidence" value="ECO:0007669"/>
    <property type="project" value="InterPro"/>
</dbReference>
<evidence type="ECO:0000256" key="6">
    <source>
        <dbReference type="RuleBase" id="RU004914"/>
    </source>
</evidence>
<dbReference type="KEGG" id="bpg:Bathy03g00930"/>
<evidence type="ECO:0000256" key="7">
    <source>
        <dbReference type="SAM" id="MobiDB-lite"/>
    </source>
</evidence>
<proteinExistence type="inferred from homology"/>
<evidence type="ECO:0000256" key="4">
    <source>
        <dbReference type="ARBA" id="ARBA00022989"/>
    </source>
</evidence>
<feature type="transmembrane region" description="Helical" evidence="6">
    <location>
        <begin position="427"/>
        <end position="447"/>
    </location>
</feature>
<feature type="compositionally biased region" description="Polar residues" evidence="7">
    <location>
        <begin position="25"/>
        <end position="39"/>
    </location>
</feature>
<keyword evidence="4 6" id="KW-1133">Transmembrane helix</keyword>
<sequence>MLSSTSSSRTGVASSSPSGEKNVMRKTTCQFSTGISTSQHRAKKKKKKEETLNCSEKRGETIQTRSSFVVRATKSDERSSSAGEYFTSNKNNTYTLSSHSRKKDKNNNLVAHAFDATMDENKEDNNSEIKKIVKPRFGMAIDPEVLPRNDETDKLIMKLFIPAVLNFLIIPLVGIVDVFWVGRMGDAVALAAQGAANQVFQSAFWIISFIPSVVAPMVARAAAGGDKAELQNKIGEGIFCAFIVGLFGMTVMGCLRNPALGLVGLDPVSATGIQAAPYIGIRALTFIPAIVSTVGFAAFRGTLDVTTPMKITLASQLMNVILDPIFIFGFGMVKALGVAGAALATSMSELVAAGLYIGTLLKRNLVTVRSILKPPDAKAIGALLVGGAGVQLRSLAQNITFLAVTRTILTMDSTGTAAAAHTVSSQVFQLGAIAILALSTIATILIPQRMHSKELGGPLAAKAVADRLLAWGILIGVFLFFMQSAAIFALPFFTPIKDVQTFAVLPTLIGAALQPLNGIVFVAEGLMQGHQAFLRLAGGMFVSTGVMLTALRFEGSTLPGVWMCFAAFNTCRLLFALRHHFVDGPLGWKHLNANQMKWEETNKSA</sequence>
<dbReference type="GeneID" id="19016631"/>
<feature type="transmembrane region" description="Helical" evidence="6">
    <location>
        <begin position="234"/>
        <end position="255"/>
    </location>
</feature>
<feature type="transmembrane region" description="Helical" evidence="6">
    <location>
        <begin position="159"/>
        <end position="182"/>
    </location>
</feature>
<dbReference type="OrthoDB" id="2126698at2759"/>
<gene>
    <name evidence="8" type="ORF">Bathy03g00930</name>
</gene>
<comment type="similarity">
    <text evidence="2 6">Belongs to the multi antimicrobial extrusion (MATE) (TC 2.A.66.1) family.</text>
</comment>
<feature type="transmembrane region" description="Helical" evidence="6">
    <location>
        <begin position="559"/>
        <end position="577"/>
    </location>
</feature>
<dbReference type="PANTHER" id="PTHR42893">
    <property type="entry name" value="PROTEIN DETOXIFICATION 44, CHLOROPLASTIC-RELATED"/>
    <property type="match status" value="1"/>
</dbReference>
<feature type="compositionally biased region" description="Basic and acidic residues" evidence="7">
    <location>
        <begin position="48"/>
        <end position="58"/>
    </location>
</feature>
<feature type="transmembrane region" description="Helical" evidence="6">
    <location>
        <begin position="311"/>
        <end position="330"/>
    </location>
</feature>
<feature type="transmembrane region" description="Helical" evidence="6">
    <location>
        <begin position="499"/>
        <end position="520"/>
    </location>
</feature>
<keyword evidence="3 6" id="KW-0812">Transmembrane</keyword>
<feature type="transmembrane region" description="Helical" evidence="6">
    <location>
        <begin position="532"/>
        <end position="553"/>
    </location>
</feature>
<reference evidence="8 9" key="1">
    <citation type="submission" date="2011-10" db="EMBL/GenBank/DDBJ databases">
        <authorList>
            <person name="Genoscope - CEA"/>
        </authorList>
    </citation>
    <scope>NUCLEOTIDE SEQUENCE [LARGE SCALE GENOMIC DNA]</scope>
    <source>
        <strain evidence="8 9">RCC 1105</strain>
    </source>
</reference>
<feature type="region of interest" description="Disordered" evidence="7">
    <location>
        <begin position="1"/>
        <end position="58"/>
    </location>
</feature>
<keyword evidence="5 6" id="KW-0472">Membrane</keyword>
<organism evidence="8 9">
    <name type="scientific">Bathycoccus prasinos</name>
    <dbReference type="NCBI Taxonomy" id="41875"/>
    <lineage>
        <taxon>Eukaryota</taxon>
        <taxon>Viridiplantae</taxon>
        <taxon>Chlorophyta</taxon>
        <taxon>Mamiellophyceae</taxon>
        <taxon>Mamiellales</taxon>
        <taxon>Bathycoccaceae</taxon>
        <taxon>Bathycoccus</taxon>
    </lineage>
</organism>